<reference evidence="13" key="3">
    <citation type="submission" date="2018-12" db="EMBL/GenBank/DDBJ databases">
        <title>G10K-VGP greater horseshoe bat female genome, primary haplotype.</title>
        <authorList>
            <person name="Teeling E."/>
            <person name="Myers G."/>
            <person name="Vernes S."/>
            <person name="Pippel M."/>
            <person name="Winkler S."/>
            <person name="Fedrigo O."/>
            <person name="Rhie A."/>
            <person name="Koren S."/>
            <person name="Phillippy A."/>
            <person name="Lewin H."/>
            <person name="Damas J."/>
            <person name="Howe K."/>
            <person name="Mountcastle J."/>
            <person name="Jarvis E.D."/>
        </authorList>
    </citation>
    <scope>NUCLEOTIDE SEQUENCE [LARGE SCALE GENOMIC DNA]</scope>
</reference>
<dbReference type="GO" id="GO:0051865">
    <property type="term" value="P:protein autoubiquitination"/>
    <property type="evidence" value="ECO:0007669"/>
    <property type="project" value="Ensembl"/>
</dbReference>
<dbReference type="SMART" id="SM00184">
    <property type="entry name" value="RING"/>
    <property type="match status" value="1"/>
</dbReference>
<evidence type="ECO:0000313" key="13">
    <source>
        <dbReference type="Proteomes" id="UP000472240"/>
    </source>
</evidence>
<dbReference type="OMA" id="YFIFYHI"/>
<reference evidence="12" key="4">
    <citation type="submission" date="2025-08" db="UniProtKB">
        <authorList>
            <consortium name="Ensembl"/>
        </authorList>
    </citation>
    <scope>IDENTIFICATION</scope>
</reference>
<evidence type="ECO:0000256" key="8">
    <source>
        <dbReference type="PROSITE-ProRule" id="PRU00175"/>
    </source>
</evidence>
<dbReference type="FunCoup" id="A0A671FFR6">
    <property type="interactions" value="20"/>
</dbReference>
<protein>
    <submittedName>
        <fullName evidence="12">Ring finger protein 133</fullName>
    </submittedName>
</protein>
<evidence type="ECO:0000256" key="1">
    <source>
        <dbReference type="ARBA" id="ARBA00004167"/>
    </source>
</evidence>
<proteinExistence type="predicted"/>
<dbReference type="InterPro" id="IPR001841">
    <property type="entry name" value="Znf_RING"/>
</dbReference>
<dbReference type="PROSITE" id="PS50089">
    <property type="entry name" value="ZF_RING_2"/>
    <property type="match status" value="1"/>
</dbReference>
<keyword evidence="4 8" id="KW-0863">Zinc-finger</keyword>
<reference evidence="12 13" key="1">
    <citation type="journal article" date="2015" name="Annu Rev Anim Biosci">
        <title>The Genome 10K Project: a way forward.</title>
        <authorList>
            <person name="Koepfli K.P."/>
            <person name="Paten B."/>
            <person name="O'Brien S.J."/>
            <person name="Koepfli K.P."/>
            <person name="Paten B."/>
            <person name="Antunes A."/>
            <person name="Belov K."/>
            <person name="Bustamante C."/>
            <person name="Castoe T.A."/>
            <person name="Clawson H."/>
            <person name="Crawford A.J."/>
            <person name="Diekhans M."/>
            <person name="Distel D."/>
            <person name="Durbin R."/>
            <person name="Earl D."/>
            <person name="Fujita M.K."/>
            <person name="Gamble T."/>
            <person name="Georges A."/>
            <person name="Gemmell N."/>
            <person name="Gilbert M.T."/>
            <person name="Graves J.M."/>
            <person name="Green R.E."/>
            <person name="Hickey G."/>
            <person name="Jarvis E.D."/>
            <person name="Johnson W."/>
            <person name="Komissarov A."/>
            <person name="Korf I."/>
            <person name="Kuhn R."/>
            <person name="Larkin D.M."/>
            <person name="Lewin H."/>
            <person name="Lopez J.V."/>
            <person name="Ma J."/>
            <person name="Marques-Bonet T."/>
            <person name="Miller W."/>
            <person name="Murphy R."/>
            <person name="Pevzner P."/>
            <person name="Shapiro B."/>
            <person name="Steiner C."/>
            <person name="Tamazian G."/>
            <person name="Venkatesh B."/>
            <person name="Wang J."/>
            <person name="Wayne R."/>
            <person name="Wiley E."/>
            <person name="Yang H."/>
            <person name="Zhang G."/>
            <person name="Haussler D."/>
            <person name="Ryder O."/>
            <person name="O'Brien S.J."/>
        </authorList>
    </citation>
    <scope>NUCLEOTIDE SEQUENCE</scope>
</reference>
<comment type="subcellular location">
    <subcellularLocation>
        <location evidence="1">Membrane</location>
        <topology evidence="1">Single-pass membrane protein</topology>
    </subcellularLocation>
</comment>
<keyword evidence="5" id="KW-0862">Zinc</keyword>
<evidence type="ECO:0000256" key="4">
    <source>
        <dbReference type="ARBA" id="ARBA00022771"/>
    </source>
</evidence>
<dbReference type="PANTHER" id="PTHR46539:SF27">
    <property type="entry name" value="RING FINGER PROTEIN 128"/>
    <property type="match status" value="1"/>
</dbReference>
<dbReference type="Proteomes" id="UP000472240">
    <property type="component" value="Chromosome 26"/>
</dbReference>
<dbReference type="GO" id="GO:0008270">
    <property type="term" value="F:zinc ion binding"/>
    <property type="evidence" value="ECO:0007669"/>
    <property type="project" value="UniProtKB-KW"/>
</dbReference>
<feature type="domain" description="RING-type" evidence="11">
    <location>
        <begin position="268"/>
        <end position="309"/>
    </location>
</feature>
<dbReference type="InterPro" id="IPR003137">
    <property type="entry name" value="PA_domain"/>
</dbReference>
<dbReference type="CDD" id="cd16802">
    <property type="entry name" value="RING-H2_RNF128-like"/>
    <property type="match status" value="1"/>
</dbReference>
<dbReference type="CDD" id="cd02122">
    <property type="entry name" value="PA_GRAIL_like"/>
    <property type="match status" value="1"/>
</dbReference>
<dbReference type="InParanoid" id="A0A671FFR6"/>
<dbReference type="AlphaFoldDB" id="A0A671FFR6"/>
<dbReference type="FunFam" id="3.50.30.30:FF:000003">
    <property type="entry name" value="E3 ubiquitin-protein ligase RNF128"/>
    <property type="match status" value="1"/>
</dbReference>
<evidence type="ECO:0000256" key="6">
    <source>
        <dbReference type="ARBA" id="ARBA00022989"/>
    </source>
</evidence>
<name>A0A671FFR6_RHIFE</name>
<keyword evidence="7 10" id="KW-0472">Membrane</keyword>
<evidence type="ECO:0000256" key="5">
    <source>
        <dbReference type="ARBA" id="ARBA00022833"/>
    </source>
</evidence>
<feature type="transmembrane region" description="Helical" evidence="10">
    <location>
        <begin position="202"/>
        <end position="222"/>
    </location>
</feature>
<evidence type="ECO:0000256" key="10">
    <source>
        <dbReference type="SAM" id="Phobius"/>
    </source>
</evidence>
<dbReference type="InterPro" id="IPR013083">
    <property type="entry name" value="Znf_RING/FYVE/PHD"/>
</dbReference>
<dbReference type="Ensembl" id="ENSRFET00010026643.1">
    <property type="protein sequence ID" value="ENSRFEP00010024511.1"/>
    <property type="gene ID" value="ENSRFEG00010016316.1"/>
</dbReference>
<dbReference type="SUPFAM" id="SSF52025">
    <property type="entry name" value="PA domain"/>
    <property type="match status" value="1"/>
</dbReference>
<feature type="region of interest" description="Disordered" evidence="9">
    <location>
        <begin position="342"/>
        <end position="386"/>
    </location>
</feature>
<keyword evidence="2 10" id="KW-0812">Transmembrane</keyword>
<dbReference type="GO" id="GO:0005789">
    <property type="term" value="C:endoplasmic reticulum membrane"/>
    <property type="evidence" value="ECO:0007669"/>
    <property type="project" value="Ensembl"/>
</dbReference>
<evidence type="ECO:0000256" key="7">
    <source>
        <dbReference type="ARBA" id="ARBA00023136"/>
    </source>
</evidence>
<feature type="compositionally biased region" description="Low complexity" evidence="9">
    <location>
        <begin position="374"/>
        <end position="386"/>
    </location>
</feature>
<dbReference type="SUPFAM" id="SSF57850">
    <property type="entry name" value="RING/U-box"/>
    <property type="match status" value="1"/>
</dbReference>
<dbReference type="Gene3D" id="3.30.40.10">
    <property type="entry name" value="Zinc/RING finger domain, C3HC4 (zinc finger)"/>
    <property type="match status" value="1"/>
</dbReference>
<dbReference type="Pfam" id="PF13639">
    <property type="entry name" value="zf-RING_2"/>
    <property type="match status" value="1"/>
</dbReference>
<dbReference type="Pfam" id="PF02225">
    <property type="entry name" value="PA"/>
    <property type="match status" value="1"/>
</dbReference>
<dbReference type="PANTHER" id="PTHR46539">
    <property type="entry name" value="E3 UBIQUITIN-PROTEIN LIGASE ATL42"/>
    <property type="match status" value="1"/>
</dbReference>
<dbReference type="FunFam" id="3.30.40.10:FF:000009">
    <property type="entry name" value="E3 ubiquitin-protein ligase RNF130"/>
    <property type="match status" value="1"/>
</dbReference>
<evidence type="ECO:0000259" key="11">
    <source>
        <dbReference type="PROSITE" id="PS50089"/>
    </source>
</evidence>
<keyword evidence="3" id="KW-0479">Metal-binding</keyword>
<gene>
    <name evidence="12" type="primary">RNF133</name>
</gene>
<dbReference type="InterPro" id="IPR046450">
    <property type="entry name" value="PA_dom_sf"/>
</dbReference>
<keyword evidence="13" id="KW-1185">Reference proteome</keyword>
<reference evidence="12" key="5">
    <citation type="submission" date="2025-09" db="UniProtKB">
        <authorList>
            <consortium name="Ensembl"/>
        </authorList>
    </citation>
    <scope>IDENTIFICATION</scope>
</reference>
<organism evidence="12 13">
    <name type="scientific">Rhinolophus ferrumequinum</name>
    <name type="common">Greater horseshoe bat</name>
    <dbReference type="NCBI Taxonomy" id="59479"/>
    <lineage>
        <taxon>Eukaryota</taxon>
        <taxon>Metazoa</taxon>
        <taxon>Chordata</taxon>
        <taxon>Craniata</taxon>
        <taxon>Vertebrata</taxon>
        <taxon>Euteleostomi</taxon>
        <taxon>Mammalia</taxon>
        <taxon>Eutheria</taxon>
        <taxon>Laurasiatheria</taxon>
        <taxon>Chiroptera</taxon>
        <taxon>Yinpterochiroptera</taxon>
        <taxon>Rhinolophoidea</taxon>
        <taxon>Rhinolophidae</taxon>
        <taxon>Rhinolophinae</taxon>
        <taxon>Rhinolophus</taxon>
    </lineage>
</organism>
<evidence type="ECO:0000313" key="12">
    <source>
        <dbReference type="Ensembl" id="ENSRFEP00010024511.1"/>
    </source>
</evidence>
<feature type="compositionally biased region" description="Basic and acidic residues" evidence="9">
    <location>
        <begin position="354"/>
        <end position="372"/>
    </location>
</feature>
<reference evidence="12 13" key="2">
    <citation type="journal article" date="2018" name="Annu Rev Anim Biosci">
        <title>Bat Biology, Genomes, and the Bat1K Project: To Generate Chromosome-Level Genomes for All Living Bat Species.</title>
        <authorList>
            <person name="Teeling E.C."/>
            <person name="Vernes S.C."/>
            <person name="Davalos L.M."/>
            <person name="Ray D.A."/>
            <person name="Gilbert M.T.P."/>
            <person name="Myers E."/>
        </authorList>
    </citation>
    <scope>NUCLEOTIDE SEQUENCE</scope>
</reference>
<dbReference type="Gene3D" id="3.50.30.30">
    <property type="match status" value="1"/>
</dbReference>
<dbReference type="GeneTree" id="ENSGT00940000163928"/>
<accession>A0A671FFR6</accession>
<evidence type="ECO:0000256" key="3">
    <source>
        <dbReference type="ARBA" id="ARBA00022723"/>
    </source>
</evidence>
<sequence length="386" mass="43327">WLYCICCQAEREMNLLKTGTQRATPASSWLVTFSVLWLGSQNCCRASAVWTAYMNITFHVGHRVLSELGETGVFGRSSTLKRLVGVIVLPEGKTQNACSPNTNFSRPQNSKTWLALVERGSCPFTQKIKVAVEKGASGVIIYNFPGTGNQVFPMTHQAFEDTVVVMIGNLKGTEILHLIQKGVHVTVMVEVGRKHIIWMNHYFVSFVIVTTATLAYFVFYHIRRVWVARSQNRRWQRLATNLKMAFGQLELRVLKERDEEVGPHGDSCVVCFELYKPNDTVRVLTCKHFFHKNCIDPWILAHGTCPMCKCDILKALGIQVDVEDGRESLQVLMSDELPGIVSPREEETNNELPAARRLDKVTHVEEAREEHPTSPNASPSNAGAAV</sequence>
<keyword evidence="6 10" id="KW-1133">Transmembrane helix</keyword>
<evidence type="ECO:0000256" key="2">
    <source>
        <dbReference type="ARBA" id="ARBA00022692"/>
    </source>
</evidence>
<evidence type="ECO:0000256" key="9">
    <source>
        <dbReference type="SAM" id="MobiDB-lite"/>
    </source>
</evidence>